<gene>
    <name evidence="1" type="ORF">J2Z65_002610</name>
</gene>
<sequence>MEEEDQFLGYIGDYRVHDSKIERILWENTNLIVALRSYEGEVVDVKFYGVRTINSNRPIVEFSV</sequence>
<proteinExistence type="predicted"/>
<accession>A0ABS4HXJ4</accession>
<keyword evidence="2" id="KW-1185">Reference proteome</keyword>
<name>A0ABS4HXJ4_9BACL</name>
<comment type="caution">
    <text evidence="1">The sequence shown here is derived from an EMBL/GenBank/DDBJ whole genome shotgun (WGS) entry which is preliminary data.</text>
</comment>
<evidence type="ECO:0000313" key="1">
    <source>
        <dbReference type="EMBL" id="MBP1963394.1"/>
    </source>
</evidence>
<reference evidence="1 2" key="1">
    <citation type="submission" date="2021-03" db="EMBL/GenBank/DDBJ databases">
        <title>Genomic Encyclopedia of Type Strains, Phase IV (KMG-IV): sequencing the most valuable type-strain genomes for metagenomic binning, comparative biology and taxonomic classification.</title>
        <authorList>
            <person name="Goeker M."/>
        </authorList>
    </citation>
    <scope>NUCLEOTIDE SEQUENCE [LARGE SCALE GENOMIC DNA]</scope>
    <source>
        <strain evidence="1 2">DSM 24950</strain>
    </source>
</reference>
<dbReference type="Proteomes" id="UP001519344">
    <property type="component" value="Unassembled WGS sequence"/>
</dbReference>
<evidence type="ECO:0000313" key="2">
    <source>
        <dbReference type="Proteomes" id="UP001519344"/>
    </source>
</evidence>
<dbReference type="EMBL" id="JAGGKV010000005">
    <property type="protein sequence ID" value="MBP1963394.1"/>
    <property type="molecule type" value="Genomic_DNA"/>
</dbReference>
<protein>
    <recommendedName>
        <fullName evidence="3">YolD-like family protein</fullName>
    </recommendedName>
</protein>
<evidence type="ECO:0008006" key="3">
    <source>
        <dbReference type="Google" id="ProtNLM"/>
    </source>
</evidence>
<organism evidence="1 2">
    <name type="scientific">Paenibacillus aceris</name>
    <dbReference type="NCBI Taxonomy" id="869555"/>
    <lineage>
        <taxon>Bacteria</taxon>
        <taxon>Bacillati</taxon>
        <taxon>Bacillota</taxon>
        <taxon>Bacilli</taxon>
        <taxon>Bacillales</taxon>
        <taxon>Paenibacillaceae</taxon>
        <taxon>Paenibacillus</taxon>
    </lineage>
</organism>